<protein>
    <submittedName>
        <fullName evidence="3">Repeat domain-containing protein</fullName>
    </submittedName>
</protein>
<dbReference type="STRING" id="92487.SAMN02745130_00906"/>
<reference evidence="3 4" key="1">
    <citation type="submission" date="2017-02" db="EMBL/GenBank/DDBJ databases">
        <authorList>
            <person name="Peterson S.W."/>
        </authorList>
    </citation>
    <scope>NUCLEOTIDE SEQUENCE [LARGE SCALE GENOMIC DNA]</scope>
    <source>
        <strain evidence="3 4">ATCC 49788</strain>
    </source>
</reference>
<evidence type="ECO:0000256" key="2">
    <source>
        <dbReference type="SAM" id="SignalP"/>
    </source>
</evidence>
<dbReference type="InterPro" id="IPR011050">
    <property type="entry name" value="Pectin_lyase_fold/virulence"/>
</dbReference>
<dbReference type="PANTHER" id="PTHR46580">
    <property type="entry name" value="SENSOR KINASE-RELATED"/>
    <property type="match status" value="1"/>
</dbReference>
<keyword evidence="4" id="KW-1185">Reference proteome</keyword>
<dbReference type="OrthoDB" id="7059642at2"/>
<dbReference type="PANTHER" id="PTHR46580:SF2">
    <property type="entry name" value="MAM DOMAIN-CONTAINING PROTEIN"/>
    <property type="match status" value="1"/>
</dbReference>
<sequence length="667" mass="74451">MKRQYLLPVIALLATYASPSLVKAALQPSEFEKYCSPTNSAENRIFIRDSLSASIYLFKDAVTQPNTTVCLLEVRLDFSNADMDFPIKVANNVKILGTRTANNSGSSLFSKNRDYSRRIGDNIIYYKDLLELDGDNITINGLGIFGGNYTPSKNHSNGIVINSKIGINIGNVEMAGWGTAAISIRDNMGDRLNKENPESGVYIHDSFLHHNQNTSLGYGIVLHDSAYALIEHNVFDFNRHAIAGDGSKGSGYYAYRNLILKGGGDNGLNHTHQLDMHGTDSGILHRGGDAGEYMEIGENSMQYKEGVGFFLRGKPAIQSYLYKNFFAHPVLIDKVLSRDGAIKYYYSNTTRRYENTIKYDTYGSYSVCDIDGDGKDDLVQPAGASWWYSGQGKYPWTFLERSYTTLAEVTTFTDFNQDGYCDVVRLDPYSVIEASGFSKDTSAYKAVIYSPLKKETLNFDDLYFNSKNLSIGDFDGDGFNDFFTTADNTWLMYSTQTKAWHTLNTSSYPLANLAFGDFNGDKKTDVLGISDSKNGWVVSWSGTSAWQKINSKLSSKIKSFKITDVNGDGKDDVVLVEAKLVSSSNPAQGYYIYTNISLSGQTNWIKKRHHMPYKNGWEGSQPLKYFIGKFDNQAGADLLVVDTLRNGYLSSSFNTNLQKHSVEFFNY</sequence>
<dbReference type="EMBL" id="FUYB01000003">
    <property type="protein sequence ID" value="SKA71742.1"/>
    <property type="molecule type" value="Genomic_DNA"/>
</dbReference>
<feature type="signal peptide" evidence="2">
    <location>
        <begin position="1"/>
        <end position="24"/>
    </location>
</feature>
<keyword evidence="1 2" id="KW-0732">Signal</keyword>
<accession>A0A1T4W3B3</accession>
<gene>
    <name evidence="3" type="ORF">SAMN02745130_00906</name>
</gene>
<dbReference type="SUPFAM" id="SSF51126">
    <property type="entry name" value="Pectin lyase-like"/>
    <property type="match status" value="1"/>
</dbReference>
<feature type="chain" id="PRO_5012165261" evidence="2">
    <location>
        <begin position="25"/>
        <end position="667"/>
    </location>
</feature>
<dbReference type="RefSeq" id="WP_078921395.1">
    <property type="nucleotide sequence ID" value="NZ_FUYB01000003.1"/>
</dbReference>
<evidence type="ECO:0000313" key="3">
    <source>
        <dbReference type="EMBL" id="SKA71742.1"/>
    </source>
</evidence>
<dbReference type="Proteomes" id="UP000190460">
    <property type="component" value="Unassembled WGS sequence"/>
</dbReference>
<dbReference type="AlphaFoldDB" id="A0A1T4W3B3"/>
<dbReference type="InterPro" id="IPR028994">
    <property type="entry name" value="Integrin_alpha_N"/>
</dbReference>
<evidence type="ECO:0000313" key="4">
    <source>
        <dbReference type="Proteomes" id="UP000190460"/>
    </source>
</evidence>
<proteinExistence type="predicted"/>
<dbReference type="SUPFAM" id="SSF69318">
    <property type="entry name" value="Integrin alpha N-terminal domain"/>
    <property type="match status" value="1"/>
</dbReference>
<dbReference type="InterPro" id="IPR013517">
    <property type="entry name" value="FG-GAP"/>
</dbReference>
<organism evidence="3 4">
    <name type="scientific">Thiothrix eikelboomii</name>
    <dbReference type="NCBI Taxonomy" id="92487"/>
    <lineage>
        <taxon>Bacteria</taxon>
        <taxon>Pseudomonadati</taxon>
        <taxon>Pseudomonadota</taxon>
        <taxon>Gammaproteobacteria</taxon>
        <taxon>Thiotrichales</taxon>
        <taxon>Thiotrichaceae</taxon>
        <taxon>Thiothrix</taxon>
    </lineage>
</organism>
<dbReference type="Gene3D" id="2.130.10.130">
    <property type="entry name" value="Integrin alpha, N-terminal"/>
    <property type="match status" value="2"/>
</dbReference>
<dbReference type="Pfam" id="PF13517">
    <property type="entry name" value="FG-GAP_3"/>
    <property type="match status" value="1"/>
</dbReference>
<evidence type="ECO:0000256" key="1">
    <source>
        <dbReference type="ARBA" id="ARBA00022729"/>
    </source>
</evidence>
<name>A0A1T4W3B3_9GAMM</name>